<dbReference type="EMBL" id="FNCC01000012">
    <property type="protein sequence ID" value="SDG84115.1"/>
    <property type="molecule type" value="Genomic_DNA"/>
</dbReference>
<accession>A0A1G7XIN6</accession>
<dbReference type="InterPro" id="IPR037401">
    <property type="entry name" value="SnoaL-like"/>
</dbReference>
<dbReference type="GO" id="GO:0016853">
    <property type="term" value="F:isomerase activity"/>
    <property type="evidence" value="ECO:0007669"/>
    <property type="project" value="UniProtKB-KW"/>
</dbReference>
<keyword evidence="3" id="KW-1185">Reference proteome</keyword>
<reference evidence="3" key="1">
    <citation type="submission" date="2016-10" db="EMBL/GenBank/DDBJ databases">
        <authorList>
            <person name="Varghese N."/>
            <person name="Submissions S."/>
        </authorList>
    </citation>
    <scope>NUCLEOTIDE SEQUENCE [LARGE SCALE GENOMIC DNA]</scope>
    <source>
        <strain evidence="3">CGMCC 4.3506</strain>
    </source>
</reference>
<dbReference type="OrthoDB" id="4772778at2"/>
<evidence type="ECO:0000313" key="3">
    <source>
        <dbReference type="Proteomes" id="UP000199623"/>
    </source>
</evidence>
<gene>
    <name evidence="2" type="ORF">SAMN05216553_11241</name>
</gene>
<name>A0A1G7XIN6_9PSEU</name>
<proteinExistence type="predicted"/>
<dbReference type="SUPFAM" id="SSF54427">
    <property type="entry name" value="NTF2-like"/>
    <property type="match status" value="1"/>
</dbReference>
<sequence>MTAVLNTAHVTSVHRYYELVDAGDVAGLVNMFSPDATYRRPGYAPMVGHDEMSAFYGGARVIREGRHTIDKVVESTNEVAVYGRFAGVLHDGSNVDLRFSDFFEFTDDGRFARRDTFFFAPLV</sequence>
<dbReference type="InterPro" id="IPR032710">
    <property type="entry name" value="NTF2-like_dom_sf"/>
</dbReference>
<dbReference type="Proteomes" id="UP000199623">
    <property type="component" value="Unassembled WGS sequence"/>
</dbReference>
<dbReference type="RefSeq" id="WP_090053977.1">
    <property type="nucleotide sequence ID" value="NZ_FNCC01000012.1"/>
</dbReference>
<dbReference type="Pfam" id="PF12680">
    <property type="entry name" value="SnoaL_2"/>
    <property type="match status" value="1"/>
</dbReference>
<dbReference type="Gene3D" id="3.10.450.50">
    <property type="match status" value="1"/>
</dbReference>
<evidence type="ECO:0000259" key="1">
    <source>
        <dbReference type="Pfam" id="PF12680"/>
    </source>
</evidence>
<protein>
    <submittedName>
        <fullName evidence="2">Ketosteroid isomerase-related protein</fullName>
    </submittedName>
</protein>
<organism evidence="2 3">
    <name type="scientific">Lentzea fradiae</name>
    <dbReference type="NCBI Taxonomy" id="200378"/>
    <lineage>
        <taxon>Bacteria</taxon>
        <taxon>Bacillati</taxon>
        <taxon>Actinomycetota</taxon>
        <taxon>Actinomycetes</taxon>
        <taxon>Pseudonocardiales</taxon>
        <taxon>Pseudonocardiaceae</taxon>
        <taxon>Lentzea</taxon>
    </lineage>
</organism>
<dbReference type="STRING" id="200378.SAMN05216553_11241"/>
<evidence type="ECO:0000313" key="2">
    <source>
        <dbReference type="EMBL" id="SDG84115.1"/>
    </source>
</evidence>
<feature type="domain" description="SnoaL-like" evidence="1">
    <location>
        <begin position="13"/>
        <end position="113"/>
    </location>
</feature>
<dbReference type="AlphaFoldDB" id="A0A1G7XIN6"/>
<keyword evidence="2" id="KW-0413">Isomerase</keyword>